<protein>
    <submittedName>
        <fullName evidence="1">Uncharacterized protein</fullName>
    </submittedName>
</protein>
<comment type="caution">
    <text evidence="1">The sequence shown here is derived from an EMBL/GenBank/DDBJ whole genome shotgun (WGS) entry which is preliminary data.</text>
</comment>
<organism evidence="1 2">
    <name type="scientific">Potamilus streckersoni</name>
    <dbReference type="NCBI Taxonomy" id="2493646"/>
    <lineage>
        <taxon>Eukaryota</taxon>
        <taxon>Metazoa</taxon>
        <taxon>Spiralia</taxon>
        <taxon>Lophotrochozoa</taxon>
        <taxon>Mollusca</taxon>
        <taxon>Bivalvia</taxon>
        <taxon>Autobranchia</taxon>
        <taxon>Heteroconchia</taxon>
        <taxon>Palaeoheterodonta</taxon>
        <taxon>Unionida</taxon>
        <taxon>Unionoidea</taxon>
        <taxon>Unionidae</taxon>
        <taxon>Ambleminae</taxon>
        <taxon>Lampsilini</taxon>
        <taxon>Potamilus</taxon>
    </lineage>
</organism>
<evidence type="ECO:0000313" key="1">
    <source>
        <dbReference type="EMBL" id="KAK3589742.1"/>
    </source>
</evidence>
<evidence type="ECO:0000313" key="2">
    <source>
        <dbReference type="Proteomes" id="UP001195483"/>
    </source>
</evidence>
<name>A0AAE0VUK2_9BIVA</name>
<gene>
    <name evidence="1" type="ORF">CHS0354_021064</name>
</gene>
<reference evidence="1" key="1">
    <citation type="journal article" date="2021" name="Genome Biol. Evol.">
        <title>A High-Quality Reference Genome for a Parasitic Bivalve with Doubly Uniparental Inheritance (Bivalvia: Unionida).</title>
        <authorList>
            <person name="Smith C.H."/>
        </authorList>
    </citation>
    <scope>NUCLEOTIDE SEQUENCE</scope>
    <source>
        <strain evidence="1">CHS0354</strain>
    </source>
</reference>
<dbReference type="Proteomes" id="UP001195483">
    <property type="component" value="Unassembled WGS sequence"/>
</dbReference>
<dbReference type="EMBL" id="JAEAOA010001293">
    <property type="protein sequence ID" value="KAK3589742.1"/>
    <property type="molecule type" value="Genomic_DNA"/>
</dbReference>
<reference evidence="1" key="3">
    <citation type="submission" date="2023-05" db="EMBL/GenBank/DDBJ databases">
        <authorList>
            <person name="Smith C.H."/>
        </authorList>
    </citation>
    <scope>NUCLEOTIDE SEQUENCE</scope>
    <source>
        <strain evidence="1">CHS0354</strain>
        <tissue evidence="1">Mantle</tissue>
    </source>
</reference>
<sequence length="69" mass="7625">MIATTGPEGEGQINEEDAHAYHNDQQDLELVVPWGCLRLSCGVGFCLCLVPRRLFRLRGPCAARSTSHQ</sequence>
<reference evidence="1" key="2">
    <citation type="journal article" date="2021" name="Genome Biol. Evol.">
        <title>Developing a high-quality reference genome for a parasitic bivalve with doubly uniparental inheritance (Bivalvia: Unionida).</title>
        <authorList>
            <person name="Smith C.H."/>
        </authorList>
    </citation>
    <scope>NUCLEOTIDE SEQUENCE</scope>
    <source>
        <strain evidence="1">CHS0354</strain>
        <tissue evidence="1">Mantle</tissue>
    </source>
</reference>
<keyword evidence="2" id="KW-1185">Reference proteome</keyword>
<accession>A0AAE0VUK2</accession>
<feature type="non-terminal residue" evidence="1">
    <location>
        <position position="69"/>
    </location>
</feature>
<dbReference type="AlphaFoldDB" id="A0AAE0VUK2"/>
<proteinExistence type="predicted"/>